<dbReference type="AlphaFoldDB" id="A0A1K0G8P2"/>
<accession>A0A1K0G8P2</accession>
<organism evidence="2 3">
    <name type="scientific">Couchioplanes caeruleus subsp. caeruleus</name>
    <dbReference type="NCBI Taxonomy" id="56427"/>
    <lineage>
        <taxon>Bacteria</taxon>
        <taxon>Bacillati</taxon>
        <taxon>Actinomycetota</taxon>
        <taxon>Actinomycetes</taxon>
        <taxon>Micromonosporales</taxon>
        <taxon>Micromonosporaceae</taxon>
        <taxon>Couchioplanes</taxon>
    </lineage>
</organism>
<name>A0A1K0G8P2_9ACTN</name>
<reference evidence="2 3" key="1">
    <citation type="submission" date="2016-09" db="EMBL/GenBank/DDBJ databases">
        <title>Couchioplanes caeruleus draft genome sequence.</title>
        <authorList>
            <person name="Sheehan J."/>
            <person name="Caffrey P."/>
        </authorList>
    </citation>
    <scope>NUCLEOTIDE SEQUENCE [LARGE SCALE GENOMIC DNA]</scope>
    <source>
        <strain evidence="2 3">DSM 43634</strain>
    </source>
</reference>
<gene>
    <name evidence="2" type="ORF">BG844_14245</name>
</gene>
<protein>
    <submittedName>
        <fullName evidence="2">Uncharacterized protein</fullName>
    </submittedName>
</protein>
<sequence length="121" mass="12292">MAVVARLLPRLWDGRRLLQFLTGLALIALAFAIPALTAAPRPADTAVTVATVDAPHGRTAWTDRIEVAGPAAVPAERTDAAPAAPTPVLEPGDATQLGDASFPRPGSAALCAQSGRGPPLA</sequence>
<keyword evidence="3" id="KW-1185">Reference proteome</keyword>
<dbReference type="RefSeq" id="WP_084556420.1">
    <property type="nucleotide sequence ID" value="NZ_MEIA01000142.1"/>
</dbReference>
<evidence type="ECO:0000313" key="2">
    <source>
        <dbReference type="EMBL" id="OJF13618.1"/>
    </source>
</evidence>
<dbReference type="EMBL" id="MEIA01000142">
    <property type="protein sequence ID" value="OJF13618.1"/>
    <property type="molecule type" value="Genomic_DNA"/>
</dbReference>
<feature type="region of interest" description="Disordered" evidence="1">
    <location>
        <begin position="73"/>
        <end position="121"/>
    </location>
</feature>
<comment type="caution">
    <text evidence="2">The sequence shown here is derived from an EMBL/GenBank/DDBJ whole genome shotgun (WGS) entry which is preliminary data.</text>
</comment>
<evidence type="ECO:0000256" key="1">
    <source>
        <dbReference type="SAM" id="MobiDB-lite"/>
    </source>
</evidence>
<proteinExistence type="predicted"/>
<evidence type="ECO:0000313" key="3">
    <source>
        <dbReference type="Proteomes" id="UP000182486"/>
    </source>
</evidence>
<dbReference type="Proteomes" id="UP000182486">
    <property type="component" value="Unassembled WGS sequence"/>
</dbReference>